<dbReference type="Proteomes" id="UP000011083">
    <property type="component" value="Unassembled WGS sequence"/>
</dbReference>
<dbReference type="KEGG" id="acan:ACA1_212200"/>
<sequence>MEDLKKREDTSSLRRRRTFTGLFRTRKETTKSTTSTTTTTTNTGDAVTSCHRERSASSADAEAPTMTTFTHAVRRERSNTLDSCSPRSSSHAAATVKERRVTKRATVSFEMCILAEELGQLAAEEEAEARCPATPKGAGHPLEVIHKQGGKGTLKRSTSWTNLKKFGSVEPLVAMASISGPAR</sequence>
<dbReference type="RefSeq" id="XP_004337027.1">
    <property type="nucleotide sequence ID" value="XM_004336979.1"/>
</dbReference>
<dbReference type="EMBL" id="KB008036">
    <property type="protein sequence ID" value="ELR15014.1"/>
    <property type="molecule type" value="Genomic_DNA"/>
</dbReference>
<dbReference type="AlphaFoldDB" id="L8GPB5"/>
<name>L8GPB5_ACACF</name>
<feature type="compositionally biased region" description="Basic and acidic residues" evidence="1">
    <location>
        <begin position="1"/>
        <end position="12"/>
    </location>
</feature>
<proteinExistence type="predicted"/>
<reference evidence="2 3" key="1">
    <citation type="journal article" date="2013" name="Genome Biol.">
        <title>Genome of Acanthamoeba castellanii highlights extensive lateral gene transfer and early evolution of tyrosine kinase signaling.</title>
        <authorList>
            <person name="Clarke M."/>
            <person name="Lohan A.J."/>
            <person name="Liu B."/>
            <person name="Lagkouvardos I."/>
            <person name="Roy S."/>
            <person name="Zafar N."/>
            <person name="Bertelli C."/>
            <person name="Schilde C."/>
            <person name="Kianianmomeni A."/>
            <person name="Burglin T.R."/>
            <person name="Frech C."/>
            <person name="Turcotte B."/>
            <person name="Kopec K.O."/>
            <person name="Synnott J.M."/>
            <person name="Choo C."/>
            <person name="Paponov I."/>
            <person name="Finkler A."/>
            <person name="Soon Heng Tan C."/>
            <person name="Hutchins A.P."/>
            <person name="Weinmeier T."/>
            <person name="Rattei T."/>
            <person name="Chu J.S."/>
            <person name="Gimenez G."/>
            <person name="Irimia M."/>
            <person name="Rigden D.J."/>
            <person name="Fitzpatrick D.A."/>
            <person name="Lorenzo-Morales J."/>
            <person name="Bateman A."/>
            <person name="Chiu C.H."/>
            <person name="Tang P."/>
            <person name="Hegemann P."/>
            <person name="Fromm H."/>
            <person name="Raoult D."/>
            <person name="Greub G."/>
            <person name="Miranda-Saavedra D."/>
            <person name="Chen N."/>
            <person name="Nash P."/>
            <person name="Ginger M.L."/>
            <person name="Horn M."/>
            <person name="Schaap P."/>
            <person name="Caler L."/>
            <person name="Loftus B."/>
        </authorList>
    </citation>
    <scope>NUCLEOTIDE SEQUENCE [LARGE SCALE GENOMIC DNA]</scope>
    <source>
        <strain evidence="2 3">Neff</strain>
    </source>
</reference>
<organism evidence="2 3">
    <name type="scientific">Acanthamoeba castellanii (strain ATCC 30010 / Neff)</name>
    <dbReference type="NCBI Taxonomy" id="1257118"/>
    <lineage>
        <taxon>Eukaryota</taxon>
        <taxon>Amoebozoa</taxon>
        <taxon>Discosea</taxon>
        <taxon>Longamoebia</taxon>
        <taxon>Centramoebida</taxon>
        <taxon>Acanthamoebidae</taxon>
        <taxon>Acanthamoeba</taxon>
    </lineage>
</organism>
<feature type="region of interest" description="Disordered" evidence="1">
    <location>
        <begin position="1"/>
        <end position="64"/>
    </location>
</feature>
<accession>L8GPB5</accession>
<evidence type="ECO:0000313" key="3">
    <source>
        <dbReference type="Proteomes" id="UP000011083"/>
    </source>
</evidence>
<evidence type="ECO:0000313" key="2">
    <source>
        <dbReference type="EMBL" id="ELR15014.1"/>
    </source>
</evidence>
<keyword evidence="3" id="KW-1185">Reference proteome</keyword>
<feature type="compositionally biased region" description="Low complexity" evidence="1">
    <location>
        <begin position="31"/>
        <end position="43"/>
    </location>
</feature>
<protein>
    <submittedName>
        <fullName evidence="2">Uncharacterized protein</fullName>
    </submittedName>
</protein>
<dbReference type="GeneID" id="14915912"/>
<dbReference type="VEuPathDB" id="AmoebaDB:ACA1_212200"/>
<gene>
    <name evidence="2" type="ORF">ACA1_212200</name>
</gene>
<evidence type="ECO:0000256" key="1">
    <source>
        <dbReference type="SAM" id="MobiDB-lite"/>
    </source>
</evidence>